<keyword evidence="7 8" id="KW-0173">Coenzyme A biosynthesis</keyword>
<dbReference type="STRING" id="1123285.SAMN05660235_01752"/>
<keyword evidence="4 8" id="KW-0547">Nucleotide-binding</keyword>
<dbReference type="GO" id="GO:0004140">
    <property type="term" value="F:dephospho-CoA kinase activity"/>
    <property type="evidence" value="ECO:0007669"/>
    <property type="project" value="UniProtKB-UniRule"/>
</dbReference>
<comment type="pathway">
    <text evidence="8">Cofactor biosynthesis; coenzyme A biosynthesis; CoA from (R)-pantothenate: step 5/5.</text>
</comment>
<evidence type="ECO:0000256" key="9">
    <source>
        <dbReference type="NCBIfam" id="TIGR00152"/>
    </source>
</evidence>
<gene>
    <name evidence="8" type="primary">coaE</name>
    <name evidence="10" type="ORF">SAMN05660235_01752</name>
</gene>
<organism evidence="10 11">
    <name type="scientific">Sporolituus thermophilus DSM 23256</name>
    <dbReference type="NCBI Taxonomy" id="1123285"/>
    <lineage>
        <taxon>Bacteria</taxon>
        <taxon>Bacillati</taxon>
        <taxon>Bacillota</taxon>
        <taxon>Negativicutes</taxon>
        <taxon>Selenomonadales</taxon>
        <taxon>Sporomusaceae</taxon>
        <taxon>Sporolituus</taxon>
    </lineage>
</organism>
<dbReference type="AlphaFoldDB" id="A0A1G7LG28"/>
<dbReference type="GO" id="GO:0015937">
    <property type="term" value="P:coenzyme A biosynthetic process"/>
    <property type="evidence" value="ECO:0007669"/>
    <property type="project" value="UniProtKB-UniRule"/>
</dbReference>
<keyword evidence="11" id="KW-1185">Reference proteome</keyword>
<evidence type="ECO:0000256" key="3">
    <source>
        <dbReference type="ARBA" id="ARBA00022679"/>
    </source>
</evidence>
<dbReference type="EC" id="2.7.1.24" evidence="8 9"/>
<protein>
    <recommendedName>
        <fullName evidence="8 9">Dephospho-CoA kinase</fullName>
        <ecNumber evidence="8 9">2.7.1.24</ecNumber>
    </recommendedName>
    <alternativeName>
        <fullName evidence="8">Dephosphocoenzyme A kinase</fullName>
    </alternativeName>
</protein>
<proteinExistence type="inferred from homology"/>
<dbReference type="NCBIfam" id="TIGR00152">
    <property type="entry name" value="dephospho-CoA kinase"/>
    <property type="match status" value="1"/>
</dbReference>
<dbReference type="InterPro" id="IPR027417">
    <property type="entry name" value="P-loop_NTPase"/>
</dbReference>
<evidence type="ECO:0000256" key="8">
    <source>
        <dbReference type="HAMAP-Rule" id="MF_00376"/>
    </source>
</evidence>
<dbReference type="InterPro" id="IPR001977">
    <property type="entry name" value="Depp_CoAkinase"/>
</dbReference>
<evidence type="ECO:0000313" key="10">
    <source>
        <dbReference type="EMBL" id="SDF48403.1"/>
    </source>
</evidence>
<evidence type="ECO:0000256" key="1">
    <source>
        <dbReference type="ARBA" id="ARBA00009018"/>
    </source>
</evidence>
<dbReference type="OrthoDB" id="9812943at2"/>
<dbReference type="Gene3D" id="3.40.50.300">
    <property type="entry name" value="P-loop containing nucleotide triphosphate hydrolases"/>
    <property type="match status" value="1"/>
</dbReference>
<dbReference type="FunFam" id="3.40.50.300:FF:000991">
    <property type="entry name" value="Dephospho-CoA kinase"/>
    <property type="match status" value="1"/>
</dbReference>
<evidence type="ECO:0000256" key="7">
    <source>
        <dbReference type="ARBA" id="ARBA00022993"/>
    </source>
</evidence>
<dbReference type="UniPathway" id="UPA00241">
    <property type="reaction ID" value="UER00356"/>
</dbReference>
<dbReference type="GO" id="GO:0005524">
    <property type="term" value="F:ATP binding"/>
    <property type="evidence" value="ECO:0007669"/>
    <property type="project" value="UniProtKB-UniRule"/>
</dbReference>
<dbReference type="PANTHER" id="PTHR10695:SF46">
    <property type="entry name" value="BIFUNCTIONAL COENZYME A SYNTHASE-RELATED"/>
    <property type="match status" value="1"/>
</dbReference>
<keyword evidence="2 8" id="KW-0963">Cytoplasm</keyword>
<keyword evidence="6 8" id="KW-0067">ATP-binding</keyword>
<dbReference type="EMBL" id="FNBU01000012">
    <property type="protein sequence ID" value="SDF48403.1"/>
    <property type="molecule type" value="Genomic_DNA"/>
</dbReference>
<reference evidence="11" key="1">
    <citation type="submission" date="2016-10" db="EMBL/GenBank/DDBJ databases">
        <authorList>
            <person name="Varghese N."/>
            <person name="Submissions S."/>
        </authorList>
    </citation>
    <scope>NUCLEOTIDE SEQUENCE [LARGE SCALE GENOMIC DNA]</scope>
    <source>
        <strain evidence="11">DSM 23256</strain>
    </source>
</reference>
<dbReference type="Pfam" id="PF01121">
    <property type="entry name" value="CoaE"/>
    <property type="match status" value="1"/>
</dbReference>
<dbReference type="SUPFAM" id="SSF52540">
    <property type="entry name" value="P-loop containing nucleoside triphosphate hydrolases"/>
    <property type="match status" value="1"/>
</dbReference>
<sequence>MYVIGLTGGISSGKSTVSAMLQELGAVIIDADEIAREVVATGKPAWQEIKDEFGLSVLNGNGSINRKALGEIVFSDAKQRAKLEAITHPRIQAAVETALEAARKAGVRVAVLDVPLLIEKGWDDLADAVWVVYVDEQTQLKRLMARDRLTEGEARARISAQMSLREKAERAHVIIDNSGSIDATRRQVLAAWQKIPAK</sequence>
<keyword evidence="5 8" id="KW-0418">Kinase</keyword>
<feature type="binding site" evidence="8">
    <location>
        <begin position="11"/>
        <end position="16"/>
    </location>
    <ligand>
        <name>ATP</name>
        <dbReference type="ChEBI" id="CHEBI:30616"/>
    </ligand>
</feature>
<dbReference type="PANTHER" id="PTHR10695">
    <property type="entry name" value="DEPHOSPHO-COA KINASE-RELATED"/>
    <property type="match status" value="1"/>
</dbReference>
<dbReference type="GO" id="GO:0005737">
    <property type="term" value="C:cytoplasm"/>
    <property type="evidence" value="ECO:0007669"/>
    <property type="project" value="UniProtKB-SubCell"/>
</dbReference>
<dbReference type="HAMAP" id="MF_00376">
    <property type="entry name" value="Dephospho_CoA_kinase"/>
    <property type="match status" value="1"/>
</dbReference>
<evidence type="ECO:0000313" key="11">
    <source>
        <dbReference type="Proteomes" id="UP000243333"/>
    </source>
</evidence>
<dbReference type="Proteomes" id="UP000243333">
    <property type="component" value="Unassembled WGS sequence"/>
</dbReference>
<dbReference type="CDD" id="cd02022">
    <property type="entry name" value="DPCK"/>
    <property type="match status" value="1"/>
</dbReference>
<evidence type="ECO:0000256" key="4">
    <source>
        <dbReference type="ARBA" id="ARBA00022741"/>
    </source>
</evidence>
<comment type="catalytic activity">
    <reaction evidence="8">
        <text>3'-dephospho-CoA + ATP = ADP + CoA + H(+)</text>
        <dbReference type="Rhea" id="RHEA:18245"/>
        <dbReference type="ChEBI" id="CHEBI:15378"/>
        <dbReference type="ChEBI" id="CHEBI:30616"/>
        <dbReference type="ChEBI" id="CHEBI:57287"/>
        <dbReference type="ChEBI" id="CHEBI:57328"/>
        <dbReference type="ChEBI" id="CHEBI:456216"/>
        <dbReference type="EC" id="2.7.1.24"/>
    </reaction>
</comment>
<evidence type="ECO:0000256" key="5">
    <source>
        <dbReference type="ARBA" id="ARBA00022777"/>
    </source>
</evidence>
<dbReference type="PROSITE" id="PS51219">
    <property type="entry name" value="DPCK"/>
    <property type="match status" value="1"/>
</dbReference>
<name>A0A1G7LG28_9FIRM</name>
<comment type="function">
    <text evidence="8">Catalyzes the phosphorylation of the 3'-hydroxyl group of dephosphocoenzyme A to form coenzyme A.</text>
</comment>
<comment type="subcellular location">
    <subcellularLocation>
        <location evidence="8">Cytoplasm</location>
    </subcellularLocation>
</comment>
<comment type="similarity">
    <text evidence="1 8">Belongs to the CoaE family.</text>
</comment>
<keyword evidence="3 8" id="KW-0808">Transferase</keyword>
<evidence type="ECO:0000256" key="2">
    <source>
        <dbReference type="ARBA" id="ARBA00022490"/>
    </source>
</evidence>
<accession>A0A1G7LG28</accession>
<evidence type="ECO:0000256" key="6">
    <source>
        <dbReference type="ARBA" id="ARBA00022840"/>
    </source>
</evidence>